<dbReference type="PRINTS" id="PR00039">
    <property type="entry name" value="HTHLYSR"/>
</dbReference>
<evidence type="ECO:0000313" key="6">
    <source>
        <dbReference type="EMBL" id="MFK7160324.1"/>
    </source>
</evidence>
<evidence type="ECO:0000313" key="7">
    <source>
        <dbReference type="Proteomes" id="UP001621714"/>
    </source>
</evidence>
<dbReference type="PANTHER" id="PTHR30126">
    <property type="entry name" value="HTH-TYPE TRANSCRIPTIONAL REGULATOR"/>
    <property type="match status" value="1"/>
</dbReference>
<keyword evidence="2" id="KW-0805">Transcription regulation</keyword>
<dbReference type="Pfam" id="PF03466">
    <property type="entry name" value="LysR_substrate"/>
    <property type="match status" value="1"/>
</dbReference>
<evidence type="ECO:0000256" key="2">
    <source>
        <dbReference type="ARBA" id="ARBA00023015"/>
    </source>
</evidence>
<dbReference type="InterPro" id="IPR000847">
    <property type="entry name" value="LysR_HTH_N"/>
</dbReference>
<dbReference type="EMBL" id="JBANFI010000002">
    <property type="protein sequence ID" value="MFK7160324.1"/>
    <property type="molecule type" value="Genomic_DNA"/>
</dbReference>
<sequence length="296" mass="32498">MQLKSVQAFIATVETGSLQAAAQQLATVQSNMTAHIKKLEQELGVQLFQRQPRLLLTPAGQQFLGAAYRLVEAHQQAKYSVTDQAIGGVLRLGSMETTLACRLPPLLQRFQQAYPEVDLQLSSAPSALLMQQLAEGQLDGVFVAGAQPQGGWSQLPVWQEELQLISDHALTSLPDAAQLSQTRFFAFRQGCTYRHLIDRFFAHQGAYAPRITELGSIDAILGCVAAGLGWALLPQAVLTQRPLEGIHRLSLPAALGQMTTYWVTHTDEQHSPQLRAWQQFFSQQVAGHKESHPEGG</sequence>
<dbReference type="SUPFAM" id="SSF46785">
    <property type="entry name" value="Winged helix' DNA-binding domain"/>
    <property type="match status" value="1"/>
</dbReference>
<dbReference type="PANTHER" id="PTHR30126:SF40">
    <property type="entry name" value="HTH-TYPE TRANSCRIPTIONAL REGULATOR GLTR"/>
    <property type="match status" value="1"/>
</dbReference>
<evidence type="ECO:0000259" key="5">
    <source>
        <dbReference type="PROSITE" id="PS50931"/>
    </source>
</evidence>
<dbReference type="RefSeq" id="WP_405337795.1">
    <property type="nucleotide sequence ID" value="NZ_JBANFI010000002.1"/>
</dbReference>
<evidence type="ECO:0000256" key="3">
    <source>
        <dbReference type="ARBA" id="ARBA00023125"/>
    </source>
</evidence>
<keyword evidence="3" id="KW-0238">DNA-binding</keyword>
<organism evidence="6 7">
    <name type="scientific">Marinospirillum alkalitolerans</name>
    <dbReference type="NCBI Taxonomy" id="3123374"/>
    <lineage>
        <taxon>Bacteria</taxon>
        <taxon>Pseudomonadati</taxon>
        <taxon>Pseudomonadota</taxon>
        <taxon>Gammaproteobacteria</taxon>
        <taxon>Oceanospirillales</taxon>
        <taxon>Oceanospirillaceae</taxon>
        <taxon>Marinospirillum</taxon>
    </lineage>
</organism>
<dbReference type="InterPro" id="IPR036388">
    <property type="entry name" value="WH-like_DNA-bd_sf"/>
</dbReference>
<dbReference type="Proteomes" id="UP001621714">
    <property type="component" value="Unassembled WGS sequence"/>
</dbReference>
<keyword evidence="4" id="KW-0804">Transcription</keyword>
<comment type="caution">
    <text evidence="6">The sequence shown here is derived from an EMBL/GenBank/DDBJ whole genome shotgun (WGS) entry which is preliminary data.</text>
</comment>
<feature type="domain" description="HTH lysR-type" evidence="5">
    <location>
        <begin position="1"/>
        <end position="57"/>
    </location>
</feature>
<name>A0ABW8PWU5_9GAMM</name>
<dbReference type="Gene3D" id="3.40.190.290">
    <property type="match status" value="1"/>
</dbReference>
<evidence type="ECO:0000256" key="4">
    <source>
        <dbReference type="ARBA" id="ARBA00023163"/>
    </source>
</evidence>
<protein>
    <submittedName>
        <fullName evidence="6">LysR substrate-binding domain-containing protein</fullName>
    </submittedName>
</protein>
<dbReference type="InterPro" id="IPR005119">
    <property type="entry name" value="LysR_subst-bd"/>
</dbReference>
<gene>
    <name evidence="6" type="ORF">V6U78_04655</name>
</gene>
<reference evidence="6 7" key="1">
    <citation type="submission" date="2024-02" db="EMBL/GenBank/DDBJ databases">
        <title>Marinospirillum sp. MEB 164 isolated from Lonar lake sediment.</title>
        <authorList>
            <person name="Joshi A."/>
            <person name="Thite S."/>
        </authorList>
    </citation>
    <scope>NUCLEOTIDE SEQUENCE [LARGE SCALE GENOMIC DNA]</scope>
    <source>
        <strain evidence="6 7">MEB164</strain>
    </source>
</reference>
<comment type="similarity">
    <text evidence="1">Belongs to the LysR transcriptional regulatory family.</text>
</comment>
<keyword evidence="7" id="KW-1185">Reference proteome</keyword>
<accession>A0ABW8PWU5</accession>
<dbReference type="InterPro" id="IPR036390">
    <property type="entry name" value="WH_DNA-bd_sf"/>
</dbReference>
<dbReference type="Gene3D" id="1.10.10.10">
    <property type="entry name" value="Winged helix-like DNA-binding domain superfamily/Winged helix DNA-binding domain"/>
    <property type="match status" value="1"/>
</dbReference>
<dbReference type="PROSITE" id="PS50931">
    <property type="entry name" value="HTH_LYSR"/>
    <property type="match status" value="1"/>
</dbReference>
<evidence type="ECO:0000256" key="1">
    <source>
        <dbReference type="ARBA" id="ARBA00009437"/>
    </source>
</evidence>
<dbReference type="Pfam" id="PF00126">
    <property type="entry name" value="HTH_1"/>
    <property type="match status" value="1"/>
</dbReference>
<dbReference type="SUPFAM" id="SSF53850">
    <property type="entry name" value="Periplasmic binding protein-like II"/>
    <property type="match status" value="1"/>
</dbReference>
<proteinExistence type="inferred from homology"/>